<evidence type="ECO:0000313" key="2">
    <source>
        <dbReference type="EMBL" id="GID14761.1"/>
    </source>
</evidence>
<keyword evidence="3" id="KW-1185">Reference proteome</keyword>
<dbReference type="AlphaFoldDB" id="A0A8J3JAI0"/>
<dbReference type="InterPro" id="IPR029021">
    <property type="entry name" value="Prot-tyrosine_phosphatase-like"/>
</dbReference>
<evidence type="ECO:0000313" key="3">
    <source>
        <dbReference type="Proteomes" id="UP000612808"/>
    </source>
</evidence>
<dbReference type="Pfam" id="PF13350">
    <property type="entry name" value="Y_phosphatase3"/>
    <property type="match status" value="1"/>
</dbReference>
<dbReference type="PANTHER" id="PTHR31126">
    <property type="entry name" value="TYROSINE-PROTEIN PHOSPHATASE"/>
    <property type="match status" value="1"/>
</dbReference>
<organism evidence="2 3">
    <name type="scientific">Actinocatenispora rupis</name>
    <dbReference type="NCBI Taxonomy" id="519421"/>
    <lineage>
        <taxon>Bacteria</taxon>
        <taxon>Bacillati</taxon>
        <taxon>Actinomycetota</taxon>
        <taxon>Actinomycetes</taxon>
        <taxon>Micromonosporales</taxon>
        <taxon>Micromonosporaceae</taxon>
        <taxon>Actinocatenispora</taxon>
    </lineage>
</organism>
<dbReference type="InterPro" id="IPR016130">
    <property type="entry name" value="Tyr_Pase_AS"/>
</dbReference>
<evidence type="ECO:0008006" key="4">
    <source>
        <dbReference type="Google" id="ProtNLM"/>
    </source>
</evidence>
<comment type="caution">
    <text evidence="2">The sequence shown here is derived from an EMBL/GenBank/DDBJ whole genome shotgun (WGS) entry which is preliminary data.</text>
</comment>
<dbReference type="SUPFAM" id="SSF52799">
    <property type="entry name" value="(Phosphotyrosine protein) phosphatases II"/>
    <property type="match status" value="1"/>
</dbReference>
<dbReference type="Proteomes" id="UP000612808">
    <property type="component" value="Unassembled WGS sequence"/>
</dbReference>
<dbReference type="Gene3D" id="3.90.190.10">
    <property type="entry name" value="Protein tyrosine phosphatase superfamily"/>
    <property type="match status" value="1"/>
</dbReference>
<gene>
    <name evidence="2" type="ORF">Aru02nite_56500</name>
</gene>
<protein>
    <recommendedName>
        <fullName evidence="4">Protein tyrosine/serine phosphatase</fullName>
    </recommendedName>
</protein>
<dbReference type="PANTHER" id="PTHR31126:SF1">
    <property type="entry name" value="TYROSINE SPECIFIC PROTEIN PHOSPHATASES DOMAIN-CONTAINING PROTEIN"/>
    <property type="match status" value="1"/>
</dbReference>
<dbReference type="EMBL" id="BOMB01000033">
    <property type="protein sequence ID" value="GID14761.1"/>
    <property type="molecule type" value="Genomic_DNA"/>
</dbReference>
<sequence>MDTGRCVTFSAVFNFRDLGGYEAADGRSVRSGLVYRADGLHRLTGADVDRFAGLRVRRVIDLRRADEVGTYGRVPEVPGLTYHNVCLQTTAWTATDVRPGAMAEYLAARYGEIADEAVGGAMGTVLRLIADDTPGGTVFHCMAGKDRTGVVAAVLLALLDVPDETIAADYALSQAAEEQYFAWRASQRPDAPAPTGTGDAAPAEAILTFLAGLRTRYGSVAGYAERAGADRAVRAALRARLLVDTEPAAAD</sequence>
<proteinExistence type="inferred from homology"/>
<dbReference type="InterPro" id="IPR026893">
    <property type="entry name" value="Tyr/Ser_Pase_IphP-type"/>
</dbReference>
<accession>A0A8J3JAI0</accession>
<reference evidence="2" key="1">
    <citation type="submission" date="2021-01" db="EMBL/GenBank/DDBJ databases">
        <title>Whole genome shotgun sequence of Actinocatenispora rupis NBRC 107355.</title>
        <authorList>
            <person name="Komaki H."/>
            <person name="Tamura T."/>
        </authorList>
    </citation>
    <scope>NUCLEOTIDE SEQUENCE</scope>
    <source>
        <strain evidence="2">NBRC 107355</strain>
    </source>
</reference>
<evidence type="ECO:0000256" key="1">
    <source>
        <dbReference type="ARBA" id="ARBA00009580"/>
    </source>
</evidence>
<name>A0A8J3JAI0_9ACTN</name>
<dbReference type="RefSeq" id="WP_203662683.1">
    <property type="nucleotide sequence ID" value="NZ_BAAAZM010000012.1"/>
</dbReference>
<comment type="similarity">
    <text evidence="1">Belongs to the protein-tyrosine phosphatase family.</text>
</comment>
<dbReference type="GO" id="GO:0004721">
    <property type="term" value="F:phosphoprotein phosphatase activity"/>
    <property type="evidence" value="ECO:0007669"/>
    <property type="project" value="InterPro"/>
</dbReference>
<dbReference type="PROSITE" id="PS00383">
    <property type="entry name" value="TYR_PHOSPHATASE_1"/>
    <property type="match status" value="1"/>
</dbReference>